<dbReference type="EMBL" id="MOMC01000119">
    <property type="protein sequence ID" value="ONH22138.1"/>
    <property type="molecule type" value="Genomic_DNA"/>
</dbReference>
<dbReference type="Gene3D" id="2.40.260.10">
    <property type="entry name" value="Sortase"/>
    <property type="match status" value="1"/>
</dbReference>
<organism evidence="5 6">
    <name type="scientific">Pseudofrankia asymbiotica</name>
    <dbReference type="NCBI Taxonomy" id="1834516"/>
    <lineage>
        <taxon>Bacteria</taxon>
        <taxon>Bacillati</taxon>
        <taxon>Actinomycetota</taxon>
        <taxon>Actinomycetes</taxon>
        <taxon>Frankiales</taxon>
        <taxon>Frankiaceae</taxon>
        <taxon>Pseudofrankia</taxon>
    </lineage>
</organism>
<dbReference type="InterPro" id="IPR023365">
    <property type="entry name" value="Sortase_dom-sf"/>
</dbReference>
<feature type="region of interest" description="Disordered" evidence="3">
    <location>
        <begin position="49"/>
        <end position="71"/>
    </location>
</feature>
<evidence type="ECO:0000256" key="3">
    <source>
        <dbReference type="SAM" id="MobiDB-lite"/>
    </source>
</evidence>
<evidence type="ECO:0000313" key="5">
    <source>
        <dbReference type="EMBL" id="ONH22138.1"/>
    </source>
</evidence>
<keyword evidence="4" id="KW-0472">Membrane</keyword>
<dbReference type="InterPro" id="IPR005754">
    <property type="entry name" value="Sortase"/>
</dbReference>
<dbReference type="GO" id="GO:0016787">
    <property type="term" value="F:hydrolase activity"/>
    <property type="evidence" value="ECO:0007669"/>
    <property type="project" value="UniProtKB-KW"/>
</dbReference>
<dbReference type="Pfam" id="PF04203">
    <property type="entry name" value="Sortase"/>
    <property type="match status" value="1"/>
</dbReference>
<dbReference type="AlphaFoldDB" id="A0A1V2I1H6"/>
<name>A0A1V2I1H6_9ACTN</name>
<protein>
    <submittedName>
        <fullName evidence="5">Class E sortase</fullName>
    </submittedName>
</protein>
<sequence length="230" mass="24701">MGGATARAVGELLITVGLLVALFLAYQLWITDLFQARSQSRLHDRLAASWQAPPAPPPPKPSQPPPAVRPNPAVGQGFAVLHIPRLGEDYAPVIVEGVGETQLEEGPGHYPGTAMPGETGNFVVSGHRTTYGKPFNQLDELHPGDPVVVEVSDRYYVYRMTRSEVVAPDRIDVTDPVPEHSDATPVEAVMTMTTCHPKYSAKSRLIVFASLDRTVMKTPGAGVPFASGEA</sequence>
<dbReference type="SUPFAM" id="SSF63817">
    <property type="entry name" value="Sortase"/>
    <property type="match status" value="1"/>
</dbReference>
<keyword evidence="6" id="KW-1185">Reference proteome</keyword>
<dbReference type="CDD" id="cd05830">
    <property type="entry name" value="Sortase_E"/>
    <property type="match status" value="1"/>
</dbReference>
<dbReference type="InterPro" id="IPR042003">
    <property type="entry name" value="Sortase_E"/>
</dbReference>
<evidence type="ECO:0000313" key="6">
    <source>
        <dbReference type="Proteomes" id="UP000188929"/>
    </source>
</evidence>
<keyword evidence="1" id="KW-0378">Hydrolase</keyword>
<comment type="caution">
    <text evidence="5">The sequence shown here is derived from an EMBL/GenBank/DDBJ whole genome shotgun (WGS) entry which is preliminary data.</text>
</comment>
<gene>
    <name evidence="5" type="ORF">BL253_36600</name>
</gene>
<dbReference type="InterPro" id="IPR053465">
    <property type="entry name" value="Sortase_Class_E"/>
</dbReference>
<feature type="active site" description="Acyl-thioester intermediate" evidence="2">
    <location>
        <position position="195"/>
    </location>
</feature>
<proteinExistence type="predicted"/>
<dbReference type="Proteomes" id="UP000188929">
    <property type="component" value="Unassembled WGS sequence"/>
</dbReference>
<evidence type="ECO:0000256" key="1">
    <source>
        <dbReference type="ARBA" id="ARBA00022801"/>
    </source>
</evidence>
<accession>A0A1V2I1H6</accession>
<feature type="compositionally biased region" description="Pro residues" evidence="3">
    <location>
        <begin position="53"/>
        <end position="69"/>
    </location>
</feature>
<keyword evidence="4" id="KW-0812">Transmembrane</keyword>
<reference evidence="6" key="1">
    <citation type="submission" date="2016-10" db="EMBL/GenBank/DDBJ databases">
        <title>Frankia sp. NRRL B-16386 Genome sequencing.</title>
        <authorList>
            <person name="Ghodhbane-Gtari F."/>
            <person name="Swanson E."/>
            <person name="Gueddou A."/>
            <person name="Hezbri K."/>
            <person name="Ktari K."/>
            <person name="Nouioui I."/>
            <person name="Morris K."/>
            <person name="Simpson S."/>
            <person name="Abebe-Akele F."/>
            <person name="Thomas K."/>
            <person name="Gtari M."/>
            <person name="Tisa L.S."/>
        </authorList>
    </citation>
    <scope>NUCLEOTIDE SEQUENCE [LARGE SCALE GENOMIC DNA]</scope>
    <source>
        <strain evidence="6">NRRL B-16386</strain>
    </source>
</reference>
<feature type="transmembrane region" description="Helical" evidence="4">
    <location>
        <begin position="12"/>
        <end position="30"/>
    </location>
</feature>
<dbReference type="NCBIfam" id="NF033747">
    <property type="entry name" value="class_E_sortase"/>
    <property type="match status" value="1"/>
</dbReference>
<dbReference type="NCBIfam" id="TIGR01076">
    <property type="entry name" value="sortase_fam"/>
    <property type="match status" value="1"/>
</dbReference>
<dbReference type="STRING" id="1834516.BL253_36600"/>
<evidence type="ECO:0000256" key="4">
    <source>
        <dbReference type="SAM" id="Phobius"/>
    </source>
</evidence>
<evidence type="ECO:0000256" key="2">
    <source>
        <dbReference type="PIRSR" id="PIRSR605754-1"/>
    </source>
</evidence>
<feature type="active site" description="Proton donor/acceptor" evidence="2">
    <location>
        <position position="127"/>
    </location>
</feature>
<keyword evidence="4" id="KW-1133">Transmembrane helix</keyword>